<evidence type="ECO:0000313" key="2">
    <source>
        <dbReference type="EMBL" id="MEX0429314.1"/>
    </source>
</evidence>
<gene>
    <name evidence="2" type="ORF">AB3X52_16970</name>
</gene>
<evidence type="ECO:0000256" key="1">
    <source>
        <dbReference type="SAM" id="Phobius"/>
    </source>
</evidence>
<reference evidence="2 3" key="1">
    <citation type="submission" date="2024-07" db="EMBL/GenBank/DDBJ databases">
        <authorList>
            <person name="Lee S."/>
            <person name="Kang M."/>
        </authorList>
    </citation>
    <scope>NUCLEOTIDE SEQUENCE [LARGE SCALE GENOMIC DNA]</scope>
    <source>
        <strain evidence="2 3">DS6</strain>
    </source>
</reference>
<dbReference type="RefSeq" id="WP_367995280.1">
    <property type="nucleotide sequence ID" value="NZ_JBFPJR010000039.1"/>
</dbReference>
<comment type="caution">
    <text evidence="2">The sequence shown here is derived from an EMBL/GenBank/DDBJ whole genome shotgun (WGS) entry which is preliminary data.</text>
</comment>
<name>A0ABV3T5Z3_9ACTN</name>
<proteinExistence type="predicted"/>
<accession>A0ABV3T5Z3</accession>
<evidence type="ECO:0000313" key="3">
    <source>
        <dbReference type="Proteomes" id="UP001556631"/>
    </source>
</evidence>
<keyword evidence="1" id="KW-0472">Membrane</keyword>
<keyword evidence="3" id="KW-1185">Reference proteome</keyword>
<keyword evidence="1" id="KW-0812">Transmembrane</keyword>
<keyword evidence="1" id="KW-1133">Transmembrane helix</keyword>
<protein>
    <submittedName>
        <fullName evidence="2">Uncharacterized protein</fullName>
    </submittedName>
</protein>
<dbReference type="EMBL" id="JBFPJR010000039">
    <property type="protein sequence ID" value="MEX0429314.1"/>
    <property type="molecule type" value="Genomic_DNA"/>
</dbReference>
<organism evidence="2 3">
    <name type="scientific">Nocardioides eburneus</name>
    <dbReference type="NCBI Taxonomy" id="3231482"/>
    <lineage>
        <taxon>Bacteria</taxon>
        <taxon>Bacillati</taxon>
        <taxon>Actinomycetota</taxon>
        <taxon>Actinomycetes</taxon>
        <taxon>Propionibacteriales</taxon>
        <taxon>Nocardioidaceae</taxon>
        <taxon>Nocardioides</taxon>
    </lineage>
</organism>
<feature type="transmembrane region" description="Helical" evidence="1">
    <location>
        <begin position="6"/>
        <end position="26"/>
    </location>
</feature>
<sequence length="126" mass="13963">MEYLLGGVVFVLIPLAIVVAVAYVAVRWFRQNEVRKQQEAVGGVVESLRYHVPIGQDPAAILAALHLEGYEAVRDDDMATQDILILTPSGADRERAKVRAVLAHEAPLNLEGDPKPRDYEVRFADE</sequence>
<dbReference type="Proteomes" id="UP001556631">
    <property type="component" value="Unassembled WGS sequence"/>
</dbReference>